<evidence type="ECO:0000256" key="1">
    <source>
        <dbReference type="ARBA" id="ARBA00009437"/>
    </source>
</evidence>
<reference evidence="6 7" key="1">
    <citation type="submission" date="2019-03" db="EMBL/GenBank/DDBJ databases">
        <title>Genomic Encyclopedia of Type Strains, Phase IV (KMG-IV): sequencing the most valuable type-strain genomes for metagenomic binning, comparative biology and taxonomic classification.</title>
        <authorList>
            <person name="Goeker M."/>
        </authorList>
    </citation>
    <scope>NUCLEOTIDE SEQUENCE [LARGE SCALE GENOMIC DNA]</scope>
    <source>
        <strain evidence="6 7">DSM 28867</strain>
    </source>
</reference>
<dbReference type="Gene3D" id="1.10.10.10">
    <property type="entry name" value="Winged helix-like DNA-binding domain superfamily/Winged helix DNA-binding domain"/>
    <property type="match status" value="1"/>
</dbReference>
<evidence type="ECO:0000313" key="7">
    <source>
        <dbReference type="Proteomes" id="UP000294743"/>
    </source>
</evidence>
<gene>
    <name evidence="6" type="ORF">EDD63_10957</name>
</gene>
<dbReference type="InterPro" id="IPR000847">
    <property type="entry name" value="LysR_HTH_N"/>
</dbReference>
<dbReference type="OrthoDB" id="9803714at2"/>
<sequence>MNTTYLKYVIEIEKRRSITHAAEKLFMAQPNLSKVIKEFEETLGFTIFERGPKGTVPTPEGAQLIKYAKEVLAQIEKIEQIRLDDFKDVQRFNVAIPRGSYISYAVVKLIEELDLNKSIRVNIQETNSMQAITNVAEGLFNLGVIRYDMAHENYFRDYLKNKKVIFEPIWEFKHLVTLAKDSPLHDKEELELSDLDDFVEISHGDNFVPYLKQMSNQEHSCSKQIFVYERQTQFAIMSHVPKTYIWGSAIPKELLDLYNLEQKPCKGIRKKYRDGFIYREGYNLTNLDQRFMVKLEEVKNEVSQRIEKY</sequence>
<dbReference type="GO" id="GO:0032993">
    <property type="term" value="C:protein-DNA complex"/>
    <property type="evidence" value="ECO:0007669"/>
    <property type="project" value="TreeGrafter"/>
</dbReference>
<keyword evidence="7" id="KW-1185">Reference proteome</keyword>
<feature type="domain" description="HTH lysR-type" evidence="5">
    <location>
        <begin position="1"/>
        <end position="58"/>
    </location>
</feature>
<evidence type="ECO:0000313" key="6">
    <source>
        <dbReference type="EMBL" id="TDW21021.1"/>
    </source>
</evidence>
<evidence type="ECO:0000256" key="3">
    <source>
        <dbReference type="ARBA" id="ARBA00023125"/>
    </source>
</evidence>
<comment type="caution">
    <text evidence="6">The sequence shown here is derived from an EMBL/GenBank/DDBJ whole genome shotgun (WGS) entry which is preliminary data.</text>
</comment>
<evidence type="ECO:0000259" key="5">
    <source>
        <dbReference type="PROSITE" id="PS50931"/>
    </source>
</evidence>
<accession>A0A4R7ZVF9</accession>
<dbReference type="PRINTS" id="PR00039">
    <property type="entry name" value="HTHLYSR"/>
</dbReference>
<protein>
    <submittedName>
        <fullName evidence="6">DNA-binding transcriptional LysR family regulator</fullName>
    </submittedName>
</protein>
<dbReference type="GO" id="GO:0003677">
    <property type="term" value="F:DNA binding"/>
    <property type="evidence" value="ECO:0007669"/>
    <property type="project" value="UniProtKB-KW"/>
</dbReference>
<keyword evidence="4" id="KW-0804">Transcription</keyword>
<dbReference type="RefSeq" id="WP_134168807.1">
    <property type="nucleotide sequence ID" value="NZ_SODD01000009.1"/>
</dbReference>
<dbReference type="InterPro" id="IPR036388">
    <property type="entry name" value="WH-like_DNA-bd_sf"/>
</dbReference>
<dbReference type="PANTHER" id="PTHR30346">
    <property type="entry name" value="TRANSCRIPTIONAL DUAL REGULATOR HCAR-RELATED"/>
    <property type="match status" value="1"/>
</dbReference>
<dbReference type="Pfam" id="PF00126">
    <property type="entry name" value="HTH_1"/>
    <property type="match status" value="1"/>
</dbReference>
<dbReference type="GO" id="GO:0003700">
    <property type="term" value="F:DNA-binding transcription factor activity"/>
    <property type="evidence" value="ECO:0007669"/>
    <property type="project" value="InterPro"/>
</dbReference>
<evidence type="ECO:0000256" key="4">
    <source>
        <dbReference type="ARBA" id="ARBA00023163"/>
    </source>
</evidence>
<dbReference type="PROSITE" id="PS50931">
    <property type="entry name" value="HTH_LYSR"/>
    <property type="match status" value="1"/>
</dbReference>
<dbReference type="SUPFAM" id="SSF53850">
    <property type="entry name" value="Periplasmic binding protein-like II"/>
    <property type="match status" value="1"/>
</dbReference>
<dbReference type="EMBL" id="SODD01000009">
    <property type="protein sequence ID" value="TDW21021.1"/>
    <property type="molecule type" value="Genomic_DNA"/>
</dbReference>
<dbReference type="PANTHER" id="PTHR30346:SF0">
    <property type="entry name" value="HCA OPERON TRANSCRIPTIONAL ACTIVATOR HCAR"/>
    <property type="match status" value="1"/>
</dbReference>
<organism evidence="6 7">
    <name type="scientific">Breznakia blatticola</name>
    <dbReference type="NCBI Taxonomy" id="1754012"/>
    <lineage>
        <taxon>Bacteria</taxon>
        <taxon>Bacillati</taxon>
        <taxon>Bacillota</taxon>
        <taxon>Erysipelotrichia</taxon>
        <taxon>Erysipelotrichales</taxon>
        <taxon>Erysipelotrichaceae</taxon>
        <taxon>Breznakia</taxon>
    </lineage>
</organism>
<name>A0A4R7ZVF9_9FIRM</name>
<dbReference type="SUPFAM" id="SSF46785">
    <property type="entry name" value="Winged helix' DNA-binding domain"/>
    <property type="match status" value="1"/>
</dbReference>
<dbReference type="InterPro" id="IPR036390">
    <property type="entry name" value="WH_DNA-bd_sf"/>
</dbReference>
<keyword evidence="2" id="KW-0805">Transcription regulation</keyword>
<dbReference type="Proteomes" id="UP000294743">
    <property type="component" value="Unassembled WGS sequence"/>
</dbReference>
<keyword evidence="3 6" id="KW-0238">DNA-binding</keyword>
<comment type="similarity">
    <text evidence="1">Belongs to the LysR transcriptional regulatory family.</text>
</comment>
<proteinExistence type="inferred from homology"/>
<dbReference type="AlphaFoldDB" id="A0A4R7ZVF9"/>
<evidence type="ECO:0000256" key="2">
    <source>
        <dbReference type="ARBA" id="ARBA00023015"/>
    </source>
</evidence>